<dbReference type="Gene3D" id="2.60.120.920">
    <property type="match status" value="1"/>
</dbReference>
<dbReference type="SMART" id="SM00589">
    <property type="entry name" value="PRY"/>
    <property type="match status" value="1"/>
</dbReference>
<dbReference type="InterPro" id="IPR050143">
    <property type="entry name" value="TRIM/RBCC"/>
</dbReference>
<dbReference type="InterPro" id="IPR003879">
    <property type="entry name" value="Butyrophylin_SPRY"/>
</dbReference>
<dbReference type="InterPro" id="IPR043136">
    <property type="entry name" value="B30.2/SPRY_sf"/>
</dbReference>
<dbReference type="Ensembl" id="ENSATET00000012792.3">
    <property type="protein sequence ID" value="ENSATEP00000012586.3"/>
    <property type="gene ID" value="ENSATEG00000008775.3"/>
</dbReference>
<protein>
    <recommendedName>
        <fullName evidence="2">B30.2/SPRY domain-containing protein</fullName>
    </recommendedName>
</protein>
<dbReference type="PANTHER" id="PTHR24103">
    <property type="entry name" value="E3 UBIQUITIN-PROTEIN LIGASE TRIM"/>
    <property type="match status" value="1"/>
</dbReference>
<evidence type="ECO:0000259" key="2">
    <source>
        <dbReference type="PROSITE" id="PS50188"/>
    </source>
</evidence>
<feature type="domain" description="B30.2/SPRY" evidence="2">
    <location>
        <begin position="92"/>
        <end position="278"/>
    </location>
</feature>
<reference evidence="3" key="2">
    <citation type="submission" date="2025-08" db="UniProtKB">
        <authorList>
            <consortium name="Ensembl"/>
        </authorList>
    </citation>
    <scope>IDENTIFICATION</scope>
</reference>
<dbReference type="AlphaFoldDB" id="A0A3Q1JC44"/>
<reference evidence="3" key="1">
    <citation type="submission" date="2021-04" db="EMBL/GenBank/DDBJ databases">
        <authorList>
            <consortium name="Wellcome Sanger Institute Data Sharing"/>
        </authorList>
    </citation>
    <scope>NUCLEOTIDE SEQUENCE [LARGE SCALE GENOMIC DNA]</scope>
</reference>
<dbReference type="Proteomes" id="UP000265040">
    <property type="component" value="Chromosome 5"/>
</dbReference>
<reference evidence="3" key="3">
    <citation type="submission" date="2025-09" db="UniProtKB">
        <authorList>
            <consortium name="Ensembl"/>
        </authorList>
    </citation>
    <scope>IDENTIFICATION</scope>
</reference>
<dbReference type="FunFam" id="2.60.120.920:FF:000004">
    <property type="entry name" value="Butyrophilin subfamily 1 member A1"/>
    <property type="match status" value="1"/>
</dbReference>
<dbReference type="STRING" id="64144.ENSATEP00000012586"/>
<dbReference type="SMART" id="SM00449">
    <property type="entry name" value="SPRY"/>
    <property type="match status" value="1"/>
</dbReference>
<dbReference type="PROSITE" id="PS50188">
    <property type="entry name" value="B302_SPRY"/>
    <property type="match status" value="1"/>
</dbReference>
<dbReference type="GeneTree" id="ENSGT00970000193381"/>
<dbReference type="InterPro" id="IPR003877">
    <property type="entry name" value="SPRY_dom"/>
</dbReference>
<dbReference type="InParanoid" id="A0A3Q1JC44"/>
<evidence type="ECO:0000256" key="1">
    <source>
        <dbReference type="SAM" id="MobiDB-lite"/>
    </source>
</evidence>
<dbReference type="InterPro" id="IPR006574">
    <property type="entry name" value="PRY"/>
</dbReference>
<dbReference type="Pfam" id="PF13765">
    <property type="entry name" value="PRY"/>
    <property type="match status" value="1"/>
</dbReference>
<evidence type="ECO:0000313" key="4">
    <source>
        <dbReference type="Proteomes" id="UP000265040"/>
    </source>
</evidence>
<dbReference type="PRINTS" id="PR01407">
    <property type="entry name" value="BUTYPHLNCDUF"/>
</dbReference>
<proteinExistence type="predicted"/>
<dbReference type="CDD" id="cd12893">
    <property type="entry name" value="SPRY_PRY_TRIM35"/>
    <property type="match status" value="1"/>
</dbReference>
<dbReference type="Pfam" id="PF00622">
    <property type="entry name" value="SPRY"/>
    <property type="match status" value="1"/>
</dbReference>
<sequence length="278" mass="31858">MAALREEEEARMAALREEEEHKSQRMKEKMEALSREIAALSYTVRATEEELRAGDVSFLNNYKAAVERVQQRPLLEDPQLPSGALIDQVKHLGNLTFNVWTKMKDVVSYTPVVLDPNTAHPELNLSEDLTSVRRGEKQQLPENPERFDEYFWSVLGSEGFNSGTHSWDVEVGDSSYWELGVAAESVQRKGSIQYGLWIVWFHEGKYLAQSSPAPCVDVSVQKKIQRIRVNLDWTRGKLSFSDPDTNTHIHTFAHTFTERMFPYFNTGDNIPVKIKPEK</sequence>
<keyword evidence="4" id="KW-1185">Reference proteome</keyword>
<dbReference type="SUPFAM" id="SSF49899">
    <property type="entry name" value="Concanavalin A-like lectins/glucanases"/>
    <property type="match status" value="1"/>
</dbReference>
<dbReference type="InterPro" id="IPR001870">
    <property type="entry name" value="B30.2/SPRY"/>
</dbReference>
<dbReference type="CDD" id="cd22249">
    <property type="entry name" value="UDM1_RNF168_RNF169-like"/>
    <property type="match status" value="1"/>
</dbReference>
<feature type="region of interest" description="Disordered" evidence="1">
    <location>
        <begin position="1"/>
        <end position="25"/>
    </location>
</feature>
<dbReference type="InterPro" id="IPR013320">
    <property type="entry name" value="ConA-like_dom_sf"/>
</dbReference>
<organism evidence="3 4">
    <name type="scientific">Anabas testudineus</name>
    <name type="common">Climbing perch</name>
    <name type="synonym">Anthias testudineus</name>
    <dbReference type="NCBI Taxonomy" id="64144"/>
    <lineage>
        <taxon>Eukaryota</taxon>
        <taxon>Metazoa</taxon>
        <taxon>Chordata</taxon>
        <taxon>Craniata</taxon>
        <taxon>Vertebrata</taxon>
        <taxon>Euteleostomi</taxon>
        <taxon>Actinopterygii</taxon>
        <taxon>Neopterygii</taxon>
        <taxon>Teleostei</taxon>
        <taxon>Neoteleostei</taxon>
        <taxon>Acanthomorphata</taxon>
        <taxon>Anabantaria</taxon>
        <taxon>Anabantiformes</taxon>
        <taxon>Anabantoidei</taxon>
        <taxon>Anabantidae</taxon>
        <taxon>Anabas</taxon>
    </lineage>
</organism>
<evidence type="ECO:0000313" key="3">
    <source>
        <dbReference type="Ensembl" id="ENSATEP00000012586.3"/>
    </source>
</evidence>
<accession>A0A3Q1JC44</accession>
<name>A0A3Q1JC44_ANATE</name>